<dbReference type="Proteomes" id="UP000176050">
    <property type="component" value="Chromosome"/>
</dbReference>
<keyword evidence="3" id="KW-1185">Reference proteome</keyword>
<dbReference type="SUPFAM" id="SSF56601">
    <property type="entry name" value="beta-lactamase/transpeptidase-like"/>
    <property type="match status" value="1"/>
</dbReference>
<evidence type="ECO:0000259" key="1">
    <source>
        <dbReference type="Pfam" id="PF00144"/>
    </source>
</evidence>
<feature type="domain" description="Beta-lactamase-related" evidence="1">
    <location>
        <begin position="82"/>
        <end position="338"/>
    </location>
</feature>
<dbReference type="InterPro" id="IPR012338">
    <property type="entry name" value="Beta-lactam/transpept-like"/>
</dbReference>
<dbReference type="Gene3D" id="3.40.710.10">
    <property type="entry name" value="DD-peptidase/beta-lactamase superfamily"/>
    <property type="match status" value="1"/>
</dbReference>
<proteinExistence type="predicted"/>
<reference evidence="2 3" key="1">
    <citation type="submission" date="2016-10" db="EMBL/GenBank/DDBJ databases">
        <title>Lutibacter sp. LPB0138, isolated from marine gastropod.</title>
        <authorList>
            <person name="Kim E."/>
            <person name="Yi H."/>
        </authorList>
    </citation>
    <scope>NUCLEOTIDE SEQUENCE [LARGE SCALE GENOMIC DNA]</scope>
    <source>
        <strain evidence="2 3">LPB0138</strain>
    </source>
</reference>
<gene>
    <name evidence="2" type="ORF">LPB138_04820</name>
</gene>
<protein>
    <submittedName>
        <fullName evidence="2">Serine hydrolase</fullName>
    </submittedName>
</protein>
<dbReference type="AlphaFoldDB" id="A0A1D8P648"/>
<keyword evidence="2" id="KW-0378">Hydrolase</keyword>
<dbReference type="KEGG" id="lul:LPB138_04820"/>
<accession>A0A1D8P648</accession>
<dbReference type="OrthoDB" id="1185352at2"/>
<dbReference type="PROSITE" id="PS51257">
    <property type="entry name" value="PROKAR_LIPOPROTEIN"/>
    <property type="match status" value="1"/>
</dbReference>
<name>A0A1D8P648_9FLAO</name>
<evidence type="ECO:0000313" key="3">
    <source>
        <dbReference type="Proteomes" id="UP000176050"/>
    </source>
</evidence>
<dbReference type="PANTHER" id="PTHR43283">
    <property type="entry name" value="BETA-LACTAMASE-RELATED"/>
    <property type="match status" value="1"/>
</dbReference>
<dbReference type="EMBL" id="CP017478">
    <property type="protein sequence ID" value="AOW20045.1"/>
    <property type="molecule type" value="Genomic_DNA"/>
</dbReference>
<evidence type="ECO:0000313" key="2">
    <source>
        <dbReference type="EMBL" id="AOW20045.1"/>
    </source>
</evidence>
<dbReference type="InterPro" id="IPR050789">
    <property type="entry name" value="Diverse_Enzym_Activities"/>
</dbReference>
<dbReference type="InterPro" id="IPR001466">
    <property type="entry name" value="Beta-lactam-related"/>
</dbReference>
<dbReference type="PANTHER" id="PTHR43283:SF7">
    <property type="entry name" value="BETA-LACTAMASE-RELATED DOMAIN-CONTAINING PROTEIN"/>
    <property type="match status" value="1"/>
</dbReference>
<dbReference type="Pfam" id="PF00144">
    <property type="entry name" value="Beta-lactamase"/>
    <property type="match status" value="1"/>
</dbReference>
<dbReference type="GO" id="GO:0016787">
    <property type="term" value="F:hydrolase activity"/>
    <property type="evidence" value="ECO:0007669"/>
    <property type="project" value="UniProtKB-KW"/>
</dbReference>
<dbReference type="RefSeq" id="WP_070236184.1">
    <property type="nucleotide sequence ID" value="NZ_CP017478.1"/>
</dbReference>
<organism evidence="2 3">
    <name type="scientific">Urechidicola croceus</name>
    <dbReference type="NCBI Taxonomy" id="1850246"/>
    <lineage>
        <taxon>Bacteria</taxon>
        <taxon>Pseudomonadati</taxon>
        <taxon>Bacteroidota</taxon>
        <taxon>Flavobacteriia</taxon>
        <taxon>Flavobacteriales</taxon>
        <taxon>Flavobacteriaceae</taxon>
        <taxon>Urechidicola</taxon>
    </lineage>
</organism>
<sequence>MKSKYLLIGFFITLFACSNDTEDTSGTNPDITNPDVTPISEIYFPPIGSDTWETISPSELEWNQENLQILLDYLSEKNTKGFMILHHGKIVVEEYMNDHSPTSIWYWASAGKTLTSTVTGIAQDEGFLAINNKVSDYLGIGWTSAALEKENLITNKHLLSMSSGLDDSLGDDVSPEYLQYIADAGNRWAYHNVYVKMQDVVAAATNESWNSYFSSSLKDKIGMSGSWFDLDNLSVYWSNTRSMARFGLMIYADGKWEDTQIVSEDFLTESTNTSQEINESYGYFWWLNGKSSFHLPQSQLEFPGSLIPNAPSDMYAALGKNDQKIYIVPSKNLVVIRMGESAEGVNFALSSFDNELWEKINAVIN</sequence>